<evidence type="ECO:0000259" key="10">
    <source>
        <dbReference type="Pfam" id="PF23602"/>
    </source>
</evidence>
<feature type="compositionally biased region" description="Basic and acidic residues" evidence="9">
    <location>
        <begin position="317"/>
        <end position="334"/>
    </location>
</feature>
<feature type="compositionally biased region" description="Basic and acidic residues" evidence="9">
    <location>
        <begin position="261"/>
        <end position="273"/>
    </location>
</feature>
<dbReference type="AlphaFoldDB" id="A0AA88XQU1"/>
<keyword evidence="3" id="KW-0963">Cytoplasm</keyword>
<feature type="region of interest" description="Disordered" evidence="9">
    <location>
        <begin position="491"/>
        <end position="522"/>
    </location>
</feature>
<evidence type="ECO:0000256" key="7">
    <source>
        <dbReference type="ARBA" id="ARBA00023273"/>
    </source>
</evidence>
<name>A0AA88XQU1_PINIB</name>
<dbReference type="GO" id="GO:0036158">
    <property type="term" value="P:outer dynein arm assembly"/>
    <property type="evidence" value="ECO:0007669"/>
    <property type="project" value="TreeGrafter"/>
</dbReference>
<evidence type="ECO:0000313" key="11">
    <source>
        <dbReference type="EMBL" id="KAK3090140.1"/>
    </source>
</evidence>
<dbReference type="InterPro" id="IPR032675">
    <property type="entry name" value="LRR_dom_sf"/>
</dbReference>
<dbReference type="Gene3D" id="3.80.10.10">
    <property type="entry name" value="Ribonuclease Inhibitor"/>
    <property type="match status" value="1"/>
</dbReference>
<comment type="subcellular location">
    <subcellularLocation>
        <location evidence="1">Cell projection</location>
        <location evidence="1">Cilium</location>
    </subcellularLocation>
    <subcellularLocation>
        <location evidence="2">Cytoplasm</location>
    </subcellularLocation>
</comment>
<feature type="compositionally biased region" description="Polar residues" evidence="9">
    <location>
        <begin position="242"/>
        <end position="258"/>
    </location>
</feature>
<dbReference type="InterPro" id="IPR001611">
    <property type="entry name" value="Leu-rich_rpt"/>
</dbReference>
<evidence type="ECO:0000256" key="1">
    <source>
        <dbReference type="ARBA" id="ARBA00004138"/>
    </source>
</evidence>
<keyword evidence="4" id="KW-0433">Leucine-rich repeat</keyword>
<evidence type="ECO:0000256" key="5">
    <source>
        <dbReference type="ARBA" id="ARBA00022737"/>
    </source>
</evidence>
<dbReference type="EMBL" id="VSWD01000010">
    <property type="protein sequence ID" value="KAK3090140.1"/>
    <property type="molecule type" value="Genomic_DNA"/>
</dbReference>
<sequence>MQVTGTKDPVRKITLQNSMGIMKDPGTNFTEQLVRKRAEHNNLEISSLEEVSLHQQDIERIEHLDKWCRELKILYLQSNLIPKIENVAKLKKLEYLNLALNNVERIENLENCESLKKLDLTVNFIGELTSIENLKGLVHLTELYLTGNPCTEYDGYRKYVVATLPQLQYLDGTQVEKSERILAQQDLGVIKGYIIEQQNRHRKKRTTCDILAQEKEKEQIKQHEEKKNKKNQSESTNKDGTWYTNINNSVEGGEQNNEAESECKNCEQERIAENGDTNQGQVTVEDVEENEEDDEMTEEKDKEFWEEKVPFTPESRVAVHEHMKKVKEKEDKKNQPKPKPPRQMFSEDGRPLNVNEAKVDFSLADDEENNALVLDVACFKHMDTSLIDCDVQPNYVRVTLKGKVFQLHLGEDVNPDSSTAKRSQITGNLLVTMPKAKQVIKPKKIENKKVQNKENVEKQKRPKEERLEVDESARKTVDLGNIVSEKTADIVPPLGHRNNKFQVKERENSADFIDDPDVPPLE</sequence>
<evidence type="ECO:0000256" key="6">
    <source>
        <dbReference type="ARBA" id="ARBA00023069"/>
    </source>
</evidence>
<dbReference type="InterPro" id="IPR056496">
    <property type="entry name" value="CS_DNAAF11_C"/>
</dbReference>
<comment type="similarity">
    <text evidence="8">Belongs to the tilB family.</text>
</comment>
<feature type="region of interest" description="Disordered" evidence="9">
    <location>
        <begin position="444"/>
        <end position="472"/>
    </location>
</feature>
<evidence type="ECO:0000256" key="4">
    <source>
        <dbReference type="ARBA" id="ARBA00022614"/>
    </source>
</evidence>
<proteinExistence type="inferred from homology"/>
<dbReference type="FunFam" id="3.80.10.10:FF:000052">
    <property type="entry name" value="Leucine rich repeat containing 6"/>
    <property type="match status" value="1"/>
</dbReference>
<keyword evidence="6" id="KW-0969">Cilium</keyword>
<dbReference type="GO" id="GO:0005929">
    <property type="term" value="C:cilium"/>
    <property type="evidence" value="ECO:0007669"/>
    <property type="project" value="UniProtKB-SubCell"/>
</dbReference>
<keyword evidence="7" id="KW-0966">Cell projection</keyword>
<feature type="compositionally biased region" description="Acidic residues" evidence="9">
    <location>
        <begin position="285"/>
        <end position="298"/>
    </location>
</feature>
<reference evidence="11" key="1">
    <citation type="submission" date="2019-08" db="EMBL/GenBank/DDBJ databases">
        <title>The improved chromosome-level genome for the pearl oyster Pinctada fucata martensii using PacBio sequencing and Hi-C.</title>
        <authorList>
            <person name="Zheng Z."/>
        </authorList>
    </citation>
    <scope>NUCLEOTIDE SEQUENCE</scope>
    <source>
        <strain evidence="11">ZZ-2019</strain>
        <tissue evidence="11">Adductor muscle</tissue>
    </source>
</reference>
<evidence type="ECO:0000313" key="12">
    <source>
        <dbReference type="Proteomes" id="UP001186944"/>
    </source>
</evidence>
<dbReference type="Proteomes" id="UP001186944">
    <property type="component" value="Unassembled WGS sequence"/>
</dbReference>
<dbReference type="GO" id="GO:0005737">
    <property type="term" value="C:cytoplasm"/>
    <property type="evidence" value="ECO:0007669"/>
    <property type="project" value="UniProtKB-SubCell"/>
</dbReference>
<feature type="compositionally biased region" description="Acidic residues" evidence="9">
    <location>
        <begin position="512"/>
        <end position="522"/>
    </location>
</feature>
<comment type="caution">
    <text evidence="11">The sequence shown here is derived from an EMBL/GenBank/DDBJ whole genome shotgun (WGS) entry which is preliminary data.</text>
</comment>
<evidence type="ECO:0000256" key="3">
    <source>
        <dbReference type="ARBA" id="ARBA00022490"/>
    </source>
</evidence>
<dbReference type="SMART" id="SM00365">
    <property type="entry name" value="LRR_SD22"/>
    <property type="match status" value="3"/>
</dbReference>
<organism evidence="11 12">
    <name type="scientific">Pinctada imbricata</name>
    <name type="common">Atlantic pearl-oyster</name>
    <name type="synonym">Pinctada martensii</name>
    <dbReference type="NCBI Taxonomy" id="66713"/>
    <lineage>
        <taxon>Eukaryota</taxon>
        <taxon>Metazoa</taxon>
        <taxon>Spiralia</taxon>
        <taxon>Lophotrochozoa</taxon>
        <taxon>Mollusca</taxon>
        <taxon>Bivalvia</taxon>
        <taxon>Autobranchia</taxon>
        <taxon>Pteriomorphia</taxon>
        <taxon>Pterioida</taxon>
        <taxon>Pterioidea</taxon>
        <taxon>Pteriidae</taxon>
        <taxon>Pinctada</taxon>
    </lineage>
</organism>
<feature type="region of interest" description="Disordered" evidence="9">
    <location>
        <begin position="219"/>
        <end position="351"/>
    </location>
</feature>
<dbReference type="SUPFAM" id="SSF52058">
    <property type="entry name" value="L domain-like"/>
    <property type="match status" value="1"/>
</dbReference>
<dbReference type="PROSITE" id="PS51450">
    <property type="entry name" value="LRR"/>
    <property type="match status" value="3"/>
</dbReference>
<accession>A0AA88XQU1</accession>
<evidence type="ECO:0000256" key="9">
    <source>
        <dbReference type="SAM" id="MobiDB-lite"/>
    </source>
</evidence>
<gene>
    <name evidence="11" type="ORF">FSP39_009461</name>
</gene>
<evidence type="ECO:0000256" key="8">
    <source>
        <dbReference type="ARBA" id="ARBA00049982"/>
    </source>
</evidence>
<evidence type="ECO:0000256" key="2">
    <source>
        <dbReference type="ARBA" id="ARBA00004496"/>
    </source>
</evidence>
<dbReference type="PANTHER" id="PTHR18849:SF0">
    <property type="entry name" value="CILIA- AND FLAGELLA-ASSOCIATED PROTEIN 410-RELATED"/>
    <property type="match status" value="1"/>
</dbReference>
<keyword evidence="5" id="KW-0677">Repeat</keyword>
<feature type="domain" description="Dynein axonemal assembly factor 11-like CS" evidence="10">
    <location>
        <begin position="318"/>
        <end position="435"/>
    </location>
</feature>
<feature type="compositionally biased region" description="Basic and acidic residues" evidence="9">
    <location>
        <begin position="299"/>
        <end position="309"/>
    </location>
</feature>
<protein>
    <recommendedName>
        <fullName evidence="10">Dynein axonemal assembly factor 11-like CS domain-containing protein</fullName>
    </recommendedName>
</protein>
<keyword evidence="12" id="KW-1185">Reference proteome</keyword>
<dbReference type="PANTHER" id="PTHR18849">
    <property type="entry name" value="LEUCINE RICH REPEAT PROTEIN"/>
    <property type="match status" value="1"/>
</dbReference>
<dbReference type="Pfam" id="PF14580">
    <property type="entry name" value="LRR_9"/>
    <property type="match status" value="1"/>
</dbReference>
<dbReference type="Pfam" id="PF23602">
    <property type="entry name" value="CS_DNAAF11_C"/>
    <property type="match status" value="1"/>
</dbReference>